<dbReference type="KEGG" id="bha:BH3541"/>
<dbReference type="GO" id="GO:0006260">
    <property type="term" value="P:DNA replication"/>
    <property type="evidence" value="ECO:0007669"/>
    <property type="project" value="TreeGrafter"/>
</dbReference>
<dbReference type="SMART" id="SM00382">
    <property type="entry name" value="AAA"/>
    <property type="match status" value="1"/>
</dbReference>
<feature type="region of interest" description="Disordered" evidence="1">
    <location>
        <begin position="22"/>
        <end position="44"/>
    </location>
</feature>
<evidence type="ECO:0000256" key="1">
    <source>
        <dbReference type="SAM" id="MobiDB-lite"/>
    </source>
</evidence>
<evidence type="ECO:0000313" key="4">
    <source>
        <dbReference type="Proteomes" id="UP000001258"/>
    </source>
</evidence>
<dbReference type="InterPro" id="IPR002611">
    <property type="entry name" value="IstB_ATP-bd"/>
</dbReference>
<dbReference type="EMBL" id="BA000004">
    <property type="protein sequence ID" value="BAB07260.1"/>
    <property type="molecule type" value="Genomic_DNA"/>
</dbReference>
<dbReference type="Proteomes" id="UP000001258">
    <property type="component" value="Chromosome"/>
</dbReference>
<dbReference type="GO" id="GO:0005524">
    <property type="term" value="F:ATP binding"/>
    <property type="evidence" value="ECO:0007669"/>
    <property type="project" value="InterPro"/>
</dbReference>
<dbReference type="Pfam" id="PF01695">
    <property type="entry name" value="IstB_IS21"/>
    <property type="match status" value="1"/>
</dbReference>
<name>Q9K732_HALH5</name>
<sequence>MGQRFKTIGEVMAHLQKRMEEIQSRSMNQENGTTSTSTTSNEEKYDCPKCKDIGFIITGRNTARECECVVQRRINRLFKASQITDEFKKLSFKNFITKGKPQVIVDAYKCAANYCKVFPEIRNTRHNSICLLGQPGSGKTHLLIAASNYLLKRGVSVLYFPYREGFDEIKDDLDALEEKASRMKEVDVLFIDDLYKRGATEFEIKTMFSVINYRYLNHKPIMVSSELLEDDLLDIDEALGSRILEMGKDFTVAITGDRKLLNHRLAK</sequence>
<evidence type="ECO:0000259" key="2">
    <source>
        <dbReference type="SMART" id="SM00382"/>
    </source>
</evidence>
<dbReference type="Gene3D" id="3.40.50.300">
    <property type="entry name" value="P-loop containing nucleotide triphosphate hydrolases"/>
    <property type="match status" value="1"/>
</dbReference>
<gene>
    <name evidence="3" type="ordered locus">BH3541</name>
</gene>
<dbReference type="InterPro" id="IPR003593">
    <property type="entry name" value="AAA+_ATPase"/>
</dbReference>
<proteinExistence type="predicted"/>
<dbReference type="NCBIfam" id="NF005378">
    <property type="entry name" value="PRK06921.1"/>
    <property type="match status" value="1"/>
</dbReference>
<protein>
    <submittedName>
        <fullName evidence="3">Phage-related protein</fullName>
    </submittedName>
</protein>
<dbReference type="CDD" id="cd00009">
    <property type="entry name" value="AAA"/>
    <property type="match status" value="1"/>
</dbReference>
<dbReference type="STRING" id="272558.gene:10729454"/>
<accession>Q9K732</accession>
<dbReference type="PANTHER" id="PTHR30050:SF10">
    <property type="entry name" value="PHAGE-LIKE ELEMENT PBSX PROTEIN XKDC"/>
    <property type="match status" value="1"/>
</dbReference>
<dbReference type="SUPFAM" id="SSF52540">
    <property type="entry name" value="P-loop containing nucleoside triphosphate hydrolases"/>
    <property type="match status" value="1"/>
</dbReference>
<dbReference type="eggNOG" id="COG1484">
    <property type="taxonomic scope" value="Bacteria"/>
</dbReference>
<dbReference type="AlphaFoldDB" id="Q9K732"/>
<dbReference type="PANTHER" id="PTHR30050">
    <property type="entry name" value="CHROMOSOMAL REPLICATION INITIATOR PROTEIN DNAA"/>
    <property type="match status" value="1"/>
</dbReference>
<feature type="domain" description="AAA+ ATPase" evidence="2">
    <location>
        <begin position="125"/>
        <end position="250"/>
    </location>
</feature>
<keyword evidence="4" id="KW-1185">Reference proteome</keyword>
<dbReference type="InterPro" id="IPR027417">
    <property type="entry name" value="P-loop_NTPase"/>
</dbReference>
<evidence type="ECO:0000313" key="3">
    <source>
        <dbReference type="EMBL" id="BAB07260.1"/>
    </source>
</evidence>
<reference evidence="3 4" key="1">
    <citation type="journal article" date="2000" name="Nucleic Acids Res.">
        <title>Complete genome sequence of the alkaliphilic bacterium Bacillus halodurans and genomic sequence comparison with Bacillus subtilis.</title>
        <authorList>
            <person name="Takami H."/>
            <person name="Nakasone K."/>
            <person name="Takaki Y."/>
            <person name="Maeno G."/>
            <person name="Sasaki R."/>
            <person name="Masui N."/>
            <person name="Fuji F."/>
            <person name="Hirama C."/>
            <person name="Nakamura Y."/>
            <person name="Ogasawara N."/>
            <person name="Kuhara S."/>
            <person name="Horikoshi K."/>
        </authorList>
    </citation>
    <scope>NUCLEOTIDE SEQUENCE [LARGE SCALE GENOMIC DNA]</scope>
    <source>
        <strain evidence="4">ATCC BAA-125 / DSM 18197 / FERM 7344 / JCM 9153 / C-125</strain>
    </source>
</reference>
<dbReference type="HOGENOM" id="CLU_062999_4_0_9"/>
<dbReference type="PIR" id="E84092">
    <property type="entry name" value="E84092"/>
</dbReference>
<organism evidence="3 4">
    <name type="scientific">Halalkalibacterium halodurans (strain ATCC BAA-125 / DSM 18197 / FERM 7344 / JCM 9153 / C-125)</name>
    <name type="common">Bacillus halodurans</name>
    <dbReference type="NCBI Taxonomy" id="272558"/>
    <lineage>
        <taxon>Bacteria</taxon>
        <taxon>Bacillati</taxon>
        <taxon>Bacillota</taxon>
        <taxon>Bacilli</taxon>
        <taxon>Bacillales</taxon>
        <taxon>Bacillaceae</taxon>
        <taxon>Halalkalibacterium (ex Joshi et al. 2022)</taxon>
    </lineage>
</organism>